<proteinExistence type="inferred from homology"/>
<feature type="binding site" evidence="13">
    <location>
        <begin position="61"/>
        <end position="67"/>
    </location>
    <ligand>
        <name>substrate</name>
    </ligand>
</feature>
<dbReference type="GO" id="GO:0055086">
    <property type="term" value="P:nucleobase-containing small molecule metabolic process"/>
    <property type="evidence" value="ECO:0007669"/>
    <property type="project" value="UniProtKB-ARBA"/>
</dbReference>
<evidence type="ECO:0000256" key="4">
    <source>
        <dbReference type="ARBA" id="ARBA00012783"/>
    </source>
</evidence>
<evidence type="ECO:0000256" key="5">
    <source>
        <dbReference type="ARBA" id="ARBA00018266"/>
    </source>
</evidence>
<protein>
    <recommendedName>
        <fullName evidence="5 15">Cytidine deaminase</fullName>
        <ecNumber evidence="4 15">3.5.4.5</ecNumber>
    </recommendedName>
    <alternativeName>
        <fullName evidence="9 15">Cytidine aminohydrolase</fullName>
    </alternativeName>
</protein>
<dbReference type="InterPro" id="IPR006262">
    <property type="entry name" value="Cyt_deam_tetra"/>
</dbReference>
<evidence type="ECO:0000256" key="12">
    <source>
        <dbReference type="PIRSR" id="PIRSR606262-1"/>
    </source>
</evidence>
<evidence type="ECO:0000256" key="2">
    <source>
        <dbReference type="ARBA" id="ARBA00003949"/>
    </source>
</evidence>
<dbReference type="PANTHER" id="PTHR11644:SF2">
    <property type="entry name" value="CYTIDINE DEAMINASE"/>
    <property type="match status" value="1"/>
</dbReference>
<gene>
    <name evidence="17" type="ORF">TDSAC_1477</name>
</gene>
<evidence type="ECO:0000256" key="13">
    <source>
        <dbReference type="PIRSR" id="PIRSR606262-2"/>
    </source>
</evidence>
<evidence type="ECO:0000313" key="17">
    <source>
        <dbReference type="EMBL" id="AWB10817.1"/>
    </source>
</evidence>
<comment type="function">
    <text evidence="2 15">This enzyme scavenges exogenous and endogenous cytidine and 2'-deoxycytidine for UMP synthesis.</text>
</comment>
<reference evidence="17 18" key="1">
    <citation type="submission" date="2017-04" db="EMBL/GenBank/DDBJ databases">
        <title>Genomic insights into metabolism of Thermodesulfobium acidiphilum.</title>
        <authorList>
            <person name="Toshchakov S.V."/>
            <person name="Frolov E.N."/>
            <person name="Kublanov I.V."/>
            <person name="Samarov N.I."/>
            <person name="Novikov A."/>
            <person name="Lebedinsky A.V."/>
            <person name="Bonch-Osmolovskaya E.A."/>
            <person name="Chernyh N.A."/>
        </authorList>
    </citation>
    <scope>NUCLEOTIDE SEQUENCE [LARGE SCALE GENOMIC DNA]</scope>
    <source>
        <strain evidence="17 18">3127-1</strain>
    </source>
</reference>
<dbReference type="GO" id="GO:0004126">
    <property type="term" value="F:cytidine deaminase activity"/>
    <property type="evidence" value="ECO:0007669"/>
    <property type="project" value="UniProtKB-UniRule"/>
</dbReference>
<keyword evidence="18" id="KW-1185">Reference proteome</keyword>
<accession>A0A2R4W1Z2</accession>
<comment type="catalytic activity">
    <reaction evidence="11 15">
        <text>cytidine + H2O + H(+) = uridine + NH4(+)</text>
        <dbReference type="Rhea" id="RHEA:16069"/>
        <dbReference type="ChEBI" id="CHEBI:15377"/>
        <dbReference type="ChEBI" id="CHEBI:15378"/>
        <dbReference type="ChEBI" id="CHEBI:16704"/>
        <dbReference type="ChEBI" id="CHEBI:17562"/>
        <dbReference type="ChEBI" id="CHEBI:28938"/>
        <dbReference type="EC" id="3.5.4.5"/>
    </reaction>
</comment>
<dbReference type="GO" id="GO:0008270">
    <property type="term" value="F:zinc ion binding"/>
    <property type="evidence" value="ECO:0007669"/>
    <property type="project" value="UniProtKB-UniRule"/>
</dbReference>
<evidence type="ECO:0000256" key="7">
    <source>
        <dbReference type="ARBA" id="ARBA00022801"/>
    </source>
</evidence>
<evidence type="ECO:0000256" key="3">
    <source>
        <dbReference type="ARBA" id="ARBA00006576"/>
    </source>
</evidence>
<feature type="domain" description="CMP/dCMP-type deaminase" evidence="16">
    <location>
        <begin position="20"/>
        <end position="145"/>
    </location>
</feature>
<feature type="binding site" evidence="14">
    <location>
        <position position="104"/>
    </location>
    <ligand>
        <name>Zn(2+)</name>
        <dbReference type="ChEBI" id="CHEBI:29105"/>
        <note>catalytic</note>
    </ligand>
</feature>
<dbReference type="SUPFAM" id="SSF53927">
    <property type="entry name" value="Cytidine deaminase-like"/>
    <property type="match status" value="1"/>
</dbReference>
<evidence type="ECO:0000256" key="1">
    <source>
        <dbReference type="ARBA" id="ARBA00001947"/>
    </source>
</evidence>
<dbReference type="NCBIfam" id="TIGR01354">
    <property type="entry name" value="cyt_deam_tetra"/>
    <property type="match status" value="1"/>
</dbReference>
<evidence type="ECO:0000256" key="10">
    <source>
        <dbReference type="ARBA" id="ARBA00049252"/>
    </source>
</evidence>
<dbReference type="AlphaFoldDB" id="A0A2R4W1Z2"/>
<dbReference type="PANTHER" id="PTHR11644">
    <property type="entry name" value="CYTIDINE DEAMINASE"/>
    <property type="match status" value="1"/>
</dbReference>
<dbReference type="NCBIfam" id="NF004064">
    <property type="entry name" value="PRK05578.1"/>
    <property type="match status" value="1"/>
</dbReference>
<dbReference type="InterPro" id="IPR002125">
    <property type="entry name" value="CMP_dCMP_dom"/>
</dbReference>
<evidence type="ECO:0000256" key="6">
    <source>
        <dbReference type="ARBA" id="ARBA00022723"/>
    </source>
</evidence>
<evidence type="ECO:0000256" key="8">
    <source>
        <dbReference type="ARBA" id="ARBA00022833"/>
    </source>
</evidence>
<name>A0A2R4W1Z2_THEAF</name>
<sequence>MDIEKEVNLLLGSKNKIYKDLIETLINEAKNASMYSYSPYSRFAVGAGLLLENKSIVQGCNIENSSYGSTVCAERVAFFKALSSGERSFLCLAVYNKDILPYPCGCCLQVMSEFVDSNFPIILISSKEIRVIPFSDLLRHPFSLHK</sequence>
<keyword evidence="8 14" id="KW-0862">Zinc</keyword>
<keyword evidence="7 15" id="KW-0378">Hydrolase</keyword>
<dbReference type="KEGG" id="taci:TDSAC_1477"/>
<dbReference type="Gene3D" id="3.40.140.10">
    <property type="entry name" value="Cytidine Deaminase, domain 2"/>
    <property type="match status" value="1"/>
</dbReference>
<evidence type="ECO:0000256" key="9">
    <source>
        <dbReference type="ARBA" id="ARBA00032005"/>
    </source>
</evidence>
<evidence type="ECO:0000313" key="18">
    <source>
        <dbReference type="Proteomes" id="UP000244792"/>
    </source>
</evidence>
<dbReference type="PROSITE" id="PS51747">
    <property type="entry name" value="CYT_DCMP_DEAMINASES_2"/>
    <property type="match status" value="1"/>
</dbReference>
<feature type="binding site" evidence="14">
    <location>
        <position position="107"/>
    </location>
    <ligand>
        <name>Zn(2+)</name>
        <dbReference type="ChEBI" id="CHEBI:29105"/>
        <note>catalytic</note>
    </ligand>
</feature>
<organism evidence="17 18">
    <name type="scientific">Thermodesulfobium acidiphilum</name>
    <dbReference type="NCBI Taxonomy" id="1794699"/>
    <lineage>
        <taxon>Bacteria</taxon>
        <taxon>Pseudomonadati</taxon>
        <taxon>Thermodesulfobiota</taxon>
        <taxon>Thermodesulfobiia</taxon>
        <taxon>Thermodesulfobiales</taxon>
        <taxon>Thermodesulfobiaceae</taxon>
        <taxon>Thermodesulfobium</taxon>
    </lineage>
</organism>
<feature type="binding site" evidence="14">
    <location>
        <position position="72"/>
    </location>
    <ligand>
        <name>Zn(2+)</name>
        <dbReference type="ChEBI" id="CHEBI:29105"/>
        <note>catalytic</note>
    </ligand>
</feature>
<evidence type="ECO:0000256" key="15">
    <source>
        <dbReference type="RuleBase" id="RU364006"/>
    </source>
</evidence>
<dbReference type="RefSeq" id="WP_199919759.1">
    <property type="nucleotide sequence ID" value="NZ_CP020921.1"/>
</dbReference>
<evidence type="ECO:0000256" key="14">
    <source>
        <dbReference type="PIRSR" id="PIRSR606262-3"/>
    </source>
</evidence>
<dbReference type="GO" id="GO:0072527">
    <property type="term" value="P:pyrimidine-containing compound metabolic process"/>
    <property type="evidence" value="ECO:0007669"/>
    <property type="project" value="UniProtKB-ARBA"/>
</dbReference>
<evidence type="ECO:0000259" key="16">
    <source>
        <dbReference type="PROSITE" id="PS51747"/>
    </source>
</evidence>
<comment type="catalytic activity">
    <reaction evidence="10 15">
        <text>2'-deoxycytidine + H2O + H(+) = 2'-deoxyuridine + NH4(+)</text>
        <dbReference type="Rhea" id="RHEA:13433"/>
        <dbReference type="ChEBI" id="CHEBI:15377"/>
        <dbReference type="ChEBI" id="CHEBI:15378"/>
        <dbReference type="ChEBI" id="CHEBI:15698"/>
        <dbReference type="ChEBI" id="CHEBI:16450"/>
        <dbReference type="ChEBI" id="CHEBI:28938"/>
        <dbReference type="EC" id="3.5.4.5"/>
    </reaction>
</comment>
<dbReference type="InterPro" id="IPR016193">
    <property type="entry name" value="Cytidine_deaminase-like"/>
</dbReference>
<dbReference type="GO" id="GO:0005829">
    <property type="term" value="C:cytosol"/>
    <property type="evidence" value="ECO:0007669"/>
    <property type="project" value="TreeGrafter"/>
</dbReference>
<feature type="active site" description="Proton donor" evidence="12">
    <location>
        <position position="74"/>
    </location>
</feature>
<comment type="cofactor">
    <cofactor evidence="1 14 15">
        <name>Zn(2+)</name>
        <dbReference type="ChEBI" id="CHEBI:29105"/>
    </cofactor>
</comment>
<dbReference type="InterPro" id="IPR050202">
    <property type="entry name" value="Cyt/Deoxycyt_deaminase"/>
</dbReference>
<evidence type="ECO:0000256" key="11">
    <source>
        <dbReference type="ARBA" id="ARBA00049558"/>
    </source>
</evidence>
<comment type="similarity">
    <text evidence="3 15">Belongs to the cytidine and deoxycytidylate deaminase family.</text>
</comment>
<dbReference type="Proteomes" id="UP000244792">
    <property type="component" value="Chromosome"/>
</dbReference>
<dbReference type="EMBL" id="CP020921">
    <property type="protein sequence ID" value="AWB10817.1"/>
    <property type="molecule type" value="Genomic_DNA"/>
</dbReference>
<dbReference type="CDD" id="cd01283">
    <property type="entry name" value="cytidine_deaminase"/>
    <property type="match status" value="1"/>
</dbReference>
<keyword evidence="6 14" id="KW-0479">Metal-binding</keyword>
<dbReference type="Pfam" id="PF00383">
    <property type="entry name" value="dCMP_cyt_deam_1"/>
    <property type="match status" value="1"/>
</dbReference>
<dbReference type="EC" id="3.5.4.5" evidence="4 15"/>